<protein>
    <recommendedName>
        <fullName evidence="7">Enhancer of polycomb-like protein</fullName>
    </recommendedName>
</protein>
<evidence type="ECO:0000256" key="1">
    <source>
        <dbReference type="ARBA" id="ARBA00004123"/>
    </source>
</evidence>
<dbReference type="Pfam" id="PF10513">
    <property type="entry name" value="EPL1"/>
    <property type="match status" value="1"/>
</dbReference>
<evidence type="ECO:0000313" key="11">
    <source>
        <dbReference type="Proteomes" id="UP001479436"/>
    </source>
</evidence>
<evidence type="ECO:0000256" key="6">
    <source>
        <dbReference type="ARBA" id="ARBA00025513"/>
    </source>
</evidence>
<dbReference type="EMBL" id="JASJQH010000011">
    <property type="protein sequence ID" value="KAK9768620.1"/>
    <property type="molecule type" value="Genomic_DNA"/>
</dbReference>
<evidence type="ECO:0000256" key="8">
    <source>
        <dbReference type="SAM" id="MobiDB-lite"/>
    </source>
</evidence>
<comment type="caution">
    <text evidence="10">The sequence shown here is derived from an EMBL/GenBank/DDBJ whole genome shotgun (WGS) entry which is preliminary data.</text>
</comment>
<dbReference type="InterPro" id="IPR024943">
    <property type="entry name" value="Enhancer_polycomb"/>
</dbReference>
<evidence type="ECO:0000256" key="2">
    <source>
        <dbReference type="ARBA" id="ARBA00008035"/>
    </source>
</evidence>
<dbReference type="PANTHER" id="PTHR14898">
    <property type="entry name" value="ENHANCER OF POLYCOMB"/>
    <property type="match status" value="1"/>
</dbReference>
<evidence type="ECO:0000256" key="7">
    <source>
        <dbReference type="RuleBase" id="RU361124"/>
    </source>
</evidence>
<dbReference type="Proteomes" id="UP001479436">
    <property type="component" value="Unassembled WGS sequence"/>
</dbReference>
<proteinExistence type="inferred from homology"/>
<evidence type="ECO:0000313" key="10">
    <source>
        <dbReference type="EMBL" id="KAK9768620.1"/>
    </source>
</evidence>
<comment type="function">
    <text evidence="6">Component of the NuA4 histone acetyltransferase complex which is involved in transcriptional activation of selected genes principally by acetylation of nucleosomal histone H4 and H2A. The NuA4 complex is also involved in DNA repair. Involved in gene silencing by neighboring heterochromatin, blockage of the silencing spreading along the chromosome, and required for cell cycle progression through G2/M.</text>
</comment>
<comment type="subcellular location">
    <subcellularLocation>
        <location evidence="1 7">Nucleus</location>
    </subcellularLocation>
</comment>
<organism evidence="10 11">
    <name type="scientific">Basidiobolus ranarum</name>
    <dbReference type="NCBI Taxonomy" id="34480"/>
    <lineage>
        <taxon>Eukaryota</taxon>
        <taxon>Fungi</taxon>
        <taxon>Fungi incertae sedis</taxon>
        <taxon>Zoopagomycota</taxon>
        <taxon>Entomophthoromycotina</taxon>
        <taxon>Basidiobolomycetes</taxon>
        <taxon>Basidiobolales</taxon>
        <taxon>Basidiobolaceae</taxon>
        <taxon>Basidiobolus</taxon>
    </lineage>
</organism>
<feature type="domain" description="Enhancer of polycomb-like N-terminal" evidence="9">
    <location>
        <begin position="7"/>
        <end position="153"/>
    </location>
</feature>
<keyword evidence="4 7" id="KW-0804">Transcription</keyword>
<keyword evidence="5 7" id="KW-0539">Nucleus</keyword>
<accession>A0ABR2X4F8</accession>
<sequence>MPKAKFRSRKIDDKRPLPVYRASEIPDFDEVANTQRSVPQVETGVEKEEEEEHHLQAAISASQAARTGDAAPLYIPTPDASKQIEGYEHLYKKVFHQPSTFIRFSASVEDSTGCPYNLDEIDEEWLEDFNKKATEDKKLTEDQFENVMYIFESAANDKYNSAIPPYEDMVVFSTNCPLAYSNSVDQPLHPAASSIYEHWKERRVASNGQSITPILKVNDILNESDPYVCFRRREIKSTRKTRRTDAQSHEKLSNLRHELYMVKELLHEVCSREKMRKESLVLERLIFDQKCLVREHRRLAGFTNEVDENYLVHKKKNKEKASPSSDPRATITIPLRKIKVIEGNESSNSPSPKPRSFSNQIGKNIKLVGELLKRKEAASTWVDITENPIQPPQAVQPSSYFRSVSNHHNGRFRCRVGRGGRMFIDRRRSPTAHRENDQVLQKFKYDDDNSDQEYTNYDDIYDRLLNFRAGLYAESVANFSATPIPLGTTPSVPSSLNSNQIRRVNGLKLNPSNLKTSNINVVRKTISSKGIKSAELSNTSVHGNGMNGHNSKMGINGNSSGNSLMCNGRTSNELNGIGHQIESTSSSSSSRLKMDMDSVT</sequence>
<feature type="region of interest" description="Disordered" evidence="8">
    <location>
        <begin position="573"/>
        <end position="600"/>
    </location>
</feature>
<keyword evidence="11" id="KW-1185">Reference proteome</keyword>
<gene>
    <name evidence="10" type="primary">EPL1</name>
    <name evidence="10" type="ORF">K7432_000605</name>
</gene>
<keyword evidence="3 7" id="KW-0805">Transcription regulation</keyword>
<comment type="similarity">
    <text evidence="2 7">Belongs to the enhancer of polycomb family.</text>
</comment>
<dbReference type="InterPro" id="IPR019542">
    <property type="entry name" value="Enhancer_polycomb-like_N"/>
</dbReference>
<reference evidence="10 11" key="1">
    <citation type="submission" date="2023-04" db="EMBL/GenBank/DDBJ databases">
        <title>Genome of Basidiobolus ranarum AG-B5.</title>
        <authorList>
            <person name="Stajich J.E."/>
            <person name="Carter-House D."/>
            <person name="Gryganskyi A."/>
        </authorList>
    </citation>
    <scope>NUCLEOTIDE SEQUENCE [LARGE SCALE GENOMIC DNA]</scope>
    <source>
        <strain evidence="10 11">AG-B5</strain>
    </source>
</reference>
<evidence type="ECO:0000259" key="9">
    <source>
        <dbReference type="Pfam" id="PF10513"/>
    </source>
</evidence>
<evidence type="ECO:0000256" key="5">
    <source>
        <dbReference type="ARBA" id="ARBA00023242"/>
    </source>
</evidence>
<evidence type="ECO:0000256" key="4">
    <source>
        <dbReference type="ARBA" id="ARBA00023163"/>
    </source>
</evidence>
<evidence type="ECO:0000256" key="3">
    <source>
        <dbReference type="ARBA" id="ARBA00023015"/>
    </source>
</evidence>
<name>A0ABR2X4F8_9FUNG</name>